<dbReference type="EMBL" id="CM034410">
    <property type="protein sequence ID" value="KAJ0171345.1"/>
    <property type="molecule type" value="Genomic_DNA"/>
</dbReference>
<reference evidence="1 2" key="1">
    <citation type="journal article" date="2021" name="Front. Genet.">
        <title>Chromosome-Level Genome Assembly Reveals Significant Gene Expansion in the Toll and IMD Signaling Pathways of Dendrolimus kikuchii.</title>
        <authorList>
            <person name="Zhou J."/>
            <person name="Wu P."/>
            <person name="Xiong Z."/>
            <person name="Liu N."/>
            <person name="Zhao N."/>
            <person name="Ji M."/>
            <person name="Qiu Y."/>
            <person name="Yang B."/>
        </authorList>
    </citation>
    <scope>NUCLEOTIDE SEQUENCE [LARGE SCALE GENOMIC DNA]</scope>
    <source>
        <strain evidence="1">Ann1</strain>
    </source>
</reference>
<keyword evidence="2" id="KW-1185">Reference proteome</keyword>
<protein>
    <submittedName>
        <fullName evidence="1">Uncharacterized protein</fullName>
    </submittedName>
</protein>
<dbReference type="Proteomes" id="UP000824533">
    <property type="component" value="Linkage Group LG24"/>
</dbReference>
<comment type="caution">
    <text evidence="1">The sequence shown here is derived from an EMBL/GenBank/DDBJ whole genome shotgun (WGS) entry which is preliminary data.</text>
</comment>
<evidence type="ECO:0000313" key="1">
    <source>
        <dbReference type="EMBL" id="KAJ0171345.1"/>
    </source>
</evidence>
<accession>A0ACC1CID8</accession>
<sequence length="142" mass="16351">MNDKKIADIRLRGHYSCLRVQTKQIKDRLYSFIYHSCNVLAFNELIVTENECFITPRSTSYITSTSHACQVDKCRRLLYPCTLLRLLVAAQAWDGLLGKITTIRHLRRVTLSFDLLRSVASIRETEHNLLTTPPVQVKTKVS</sequence>
<name>A0ACC1CID8_9NEOP</name>
<gene>
    <name evidence="1" type="ORF">K1T71_012895</name>
</gene>
<organism evidence="1 2">
    <name type="scientific">Dendrolimus kikuchii</name>
    <dbReference type="NCBI Taxonomy" id="765133"/>
    <lineage>
        <taxon>Eukaryota</taxon>
        <taxon>Metazoa</taxon>
        <taxon>Ecdysozoa</taxon>
        <taxon>Arthropoda</taxon>
        <taxon>Hexapoda</taxon>
        <taxon>Insecta</taxon>
        <taxon>Pterygota</taxon>
        <taxon>Neoptera</taxon>
        <taxon>Endopterygota</taxon>
        <taxon>Lepidoptera</taxon>
        <taxon>Glossata</taxon>
        <taxon>Ditrysia</taxon>
        <taxon>Bombycoidea</taxon>
        <taxon>Lasiocampidae</taxon>
        <taxon>Dendrolimus</taxon>
    </lineage>
</organism>
<proteinExistence type="predicted"/>
<evidence type="ECO:0000313" key="2">
    <source>
        <dbReference type="Proteomes" id="UP000824533"/>
    </source>
</evidence>